<dbReference type="CDD" id="cd15831">
    <property type="entry name" value="BTAD"/>
    <property type="match status" value="1"/>
</dbReference>
<evidence type="ECO:0000256" key="6">
    <source>
        <dbReference type="PROSITE-ProRule" id="PRU01091"/>
    </source>
</evidence>
<name>A0A495VY33_9PSEU</name>
<dbReference type="GO" id="GO:0006355">
    <property type="term" value="P:regulation of DNA-templated transcription"/>
    <property type="evidence" value="ECO:0007669"/>
    <property type="project" value="InterPro"/>
</dbReference>
<dbReference type="InterPro" id="IPR027417">
    <property type="entry name" value="P-loop_NTPase"/>
</dbReference>
<dbReference type="Gene3D" id="1.25.40.10">
    <property type="entry name" value="Tetratricopeptide repeat domain"/>
    <property type="match status" value="3"/>
</dbReference>
<dbReference type="Pfam" id="PF03704">
    <property type="entry name" value="BTAD"/>
    <property type="match status" value="1"/>
</dbReference>
<dbReference type="SUPFAM" id="SSF46894">
    <property type="entry name" value="C-terminal effector domain of the bipartite response regulators"/>
    <property type="match status" value="1"/>
</dbReference>
<sequence length="996" mass="106315">MGSGPSVGLLGPLAVRIDGRDVAVRAGKHRALLAALSLRAGRVVPVNELVAFLWGADPPARTRGTLQTYVMRLRQLLGDPSLIRTTPDGYRLVVTPEQVDVHRFATAADLARQAARRGEPARAADLYAGALDLWRGPALADVPSESLRHDEVPRLTERLMVAHEERNDVELALGNHERLVPVLRGLTSDHPLRERFWAQLMVALYRCSRQAEALEAFRRVDRLLGDQLGIEPGPELRGLHQAILVGDPALAAPAERVDPDVPDDLPPDVPGFVGRVEVADRITRLIAPDETGTAVPIVVLTGVAGVGKTALAVRLAHRLRHRFPDGRLYVDLRGHAPGPAPAAADVLTGFLRALGVPPEQIPVDHDEQGSLFRSLLAGRRMLLVLDDATAPDQVRPLLPGAAGCPVLITSRDDLRGLIAVDGARRIALEPLTTAEALELLGRTGAPAEELAERCGRLPPALRIAAASIGGGSVARYLDRLGDRHPRELAHADLPPAARRLFRLLSAVPGPDFTAEAAANAADLPVDTAAALLAQLAAARLLRAHGGRYAFHEEPARFAAEPAEDTTQARIRLLRFYVRAVDHCADLLYPDLMRLPATDGGAVRLPRVETAAQARAWLDAERANLTAAIRSAAERGPAEVSWRLADGLRGYLWLGKHVTEWLTTAHYGLDAAHEQRDRAGEAAMRQNLGALHWRLGDFETSIAQYERSVELHRASGDRTSEAGVRGALGLVRLDAGDLAGARADLEACLALNRRSGGPRSGETAVLTGLGVLAIDADRLAEAEDLFGEALAASTADGLRAGEIAARTLLGVTARLRGEPGRALEQLAEALRLSRESGFRTATARALEAVAAVRLDLGEPAAALASAERALAELRDDGDQRVTTNVLVVMASAHRDLGDLRTADEQFQQALTKARRIGFRFGEANALVGLAGVRRLRGEPEEAAALCGEALALATRQGLRIVERAARAELAAGSGAPGEVCGRAPGGPGRRQDRAPRD</sequence>
<dbReference type="InterPro" id="IPR011990">
    <property type="entry name" value="TPR-like_helical_dom_sf"/>
</dbReference>
<dbReference type="Gene3D" id="3.40.50.300">
    <property type="entry name" value="P-loop containing nucleotide triphosphate hydrolases"/>
    <property type="match status" value="1"/>
</dbReference>
<protein>
    <submittedName>
        <fullName evidence="9">DNA-binding SARP family transcriptional activator</fullName>
    </submittedName>
</protein>
<accession>A0A495VY33</accession>
<dbReference type="InterPro" id="IPR005158">
    <property type="entry name" value="BTAD"/>
</dbReference>
<dbReference type="Proteomes" id="UP000282084">
    <property type="component" value="Unassembled WGS sequence"/>
</dbReference>
<dbReference type="InterPro" id="IPR002182">
    <property type="entry name" value="NB-ARC"/>
</dbReference>
<evidence type="ECO:0000256" key="4">
    <source>
        <dbReference type="ARBA" id="ARBA00023163"/>
    </source>
</evidence>
<dbReference type="AlphaFoldDB" id="A0A495VY33"/>
<gene>
    <name evidence="9" type="ORF">C8E97_1854</name>
</gene>
<comment type="similarity">
    <text evidence="1">Belongs to the AfsR/DnrI/RedD regulatory family.</text>
</comment>
<feature type="DNA-binding region" description="OmpR/PhoB-type" evidence="6">
    <location>
        <begin position="1"/>
        <end position="94"/>
    </location>
</feature>
<feature type="domain" description="OmpR/PhoB-type" evidence="8">
    <location>
        <begin position="1"/>
        <end position="94"/>
    </location>
</feature>
<dbReference type="OrthoDB" id="581105at2"/>
<keyword evidence="4" id="KW-0804">Transcription</keyword>
<dbReference type="InterPro" id="IPR036388">
    <property type="entry name" value="WH-like_DNA-bd_sf"/>
</dbReference>
<evidence type="ECO:0000256" key="7">
    <source>
        <dbReference type="SAM" id="MobiDB-lite"/>
    </source>
</evidence>
<dbReference type="FunFam" id="1.25.40.10:FF:000222">
    <property type="entry name" value="SARP family transcriptional regulator"/>
    <property type="match status" value="1"/>
</dbReference>
<keyword evidence="5" id="KW-0802">TPR repeat</keyword>
<dbReference type="Gene3D" id="1.10.10.10">
    <property type="entry name" value="Winged helix-like DNA-binding domain superfamily/Winged helix DNA-binding domain"/>
    <property type="match status" value="1"/>
</dbReference>
<evidence type="ECO:0000256" key="3">
    <source>
        <dbReference type="ARBA" id="ARBA00023125"/>
    </source>
</evidence>
<proteinExistence type="inferred from homology"/>
<dbReference type="SMART" id="SM01043">
    <property type="entry name" value="BTAD"/>
    <property type="match status" value="1"/>
</dbReference>
<keyword evidence="10" id="KW-1185">Reference proteome</keyword>
<dbReference type="InterPro" id="IPR051677">
    <property type="entry name" value="AfsR-DnrI-RedD_regulator"/>
</dbReference>
<keyword evidence="3 6" id="KW-0238">DNA-binding</keyword>
<dbReference type="PANTHER" id="PTHR35807">
    <property type="entry name" value="TRANSCRIPTIONAL REGULATOR REDD-RELATED"/>
    <property type="match status" value="1"/>
</dbReference>
<feature type="region of interest" description="Disordered" evidence="7">
    <location>
        <begin position="970"/>
        <end position="996"/>
    </location>
</feature>
<evidence type="ECO:0000259" key="8">
    <source>
        <dbReference type="PROSITE" id="PS51755"/>
    </source>
</evidence>
<evidence type="ECO:0000313" key="9">
    <source>
        <dbReference type="EMBL" id="RKT53295.1"/>
    </source>
</evidence>
<dbReference type="CDD" id="cd02019">
    <property type="entry name" value="NK"/>
    <property type="match status" value="1"/>
</dbReference>
<dbReference type="InterPro" id="IPR019734">
    <property type="entry name" value="TPR_rpt"/>
</dbReference>
<dbReference type="InterPro" id="IPR003593">
    <property type="entry name" value="AAA+_ATPase"/>
</dbReference>
<dbReference type="PROSITE" id="PS51755">
    <property type="entry name" value="OMPR_PHOB"/>
    <property type="match status" value="1"/>
</dbReference>
<dbReference type="SUPFAM" id="SSF48452">
    <property type="entry name" value="TPR-like"/>
    <property type="match status" value="3"/>
</dbReference>
<dbReference type="GO" id="GO:0000160">
    <property type="term" value="P:phosphorelay signal transduction system"/>
    <property type="evidence" value="ECO:0007669"/>
    <property type="project" value="InterPro"/>
</dbReference>
<dbReference type="Pfam" id="PF00486">
    <property type="entry name" value="Trans_reg_C"/>
    <property type="match status" value="1"/>
</dbReference>
<dbReference type="Pfam" id="PF13424">
    <property type="entry name" value="TPR_12"/>
    <property type="match status" value="2"/>
</dbReference>
<dbReference type="SMART" id="SM00382">
    <property type="entry name" value="AAA"/>
    <property type="match status" value="1"/>
</dbReference>
<feature type="repeat" description="TPR" evidence="5">
    <location>
        <begin position="681"/>
        <end position="714"/>
    </location>
</feature>
<dbReference type="Pfam" id="PF13374">
    <property type="entry name" value="TPR_10"/>
    <property type="match status" value="1"/>
</dbReference>
<dbReference type="PROSITE" id="PS50005">
    <property type="entry name" value="TPR"/>
    <property type="match status" value="1"/>
</dbReference>
<dbReference type="SMART" id="SM00862">
    <property type="entry name" value="Trans_reg_C"/>
    <property type="match status" value="1"/>
</dbReference>
<evidence type="ECO:0000313" key="10">
    <source>
        <dbReference type="Proteomes" id="UP000282084"/>
    </source>
</evidence>
<organism evidence="9 10">
    <name type="scientific">Saccharothrix australiensis</name>
    <dbReference type="NCBI Taxonomy" id="2072"/>
    <lineage>
        <taxon>Bacteria</taxon>
        <taxon>Bacillati</taxon>
        <taxon>Actinomycetota</taxon>
        <taxon>Actinomycetes</taxon>
        <taxon>Pseudonocardiales</taxon>
        <taxon>Pseudonocardiaceae</taxon>
        <taxon>Saccharothrix</taxon>
    </lineage>
</organism>
<evidence type="ECO:0000256" key="1">
    <source>
        <dbReference type="ARBA" id="ARBA00005820"/>
    </source>
</evidence>
<dbReference type="PANTHER" id="PTHR35807:SF1">
    <property type="entry name" value="TRANSCRIPTIONAL REGULATOR REDD"/>
    <property type="match status" value="1"/>
</dbReference>
<evidence type="ECO:0000256" key="5">
    <source>
        <dbReference type="PROSITE-ProRule" id="PRU00339"/>
    </source>
</evidence>
<dbReference type="InterPro" id="IPR001867">
    <property type="entry name" value="OmpR/PhoB-type_DNA-bd"/>
</dbReference>
<dbReference type="Pfam" id="PF00931">
    <property type="entry name" value="NB-ARC"/>
    <property type="match status" value="1"/>
</dbReference>
<evidence type="ECO:0000256" key="2">
    <source>
        <dbReference type="ARBA" id="ARBA00023015"/>
    </source>
</evidence>
<dbReference type="GO" id="GO:0003677">
    <property type="term" value="F:DNA binding"/>
    <property type="evidence" value="ECO:0007669"/>
    <property type="project" value="UniProtKB-UniRule"/>
</dbReference>
<dbReference type="SMART" id="SM00028">
    <property type="entry name" value="TPR"/>
    <property type="match status" value="7"/>
</dbReference>
<comment type="caution">
    <text evidence="9">The sequence shown here is derived from an EMBL/GenBank/DDBJ whole genome shotgun (WGS) entry which is preliminary data.</text>
</comment>
<dbReference type="RefSeq" id="WP_121003448.1">
    <property type="nucleotide sequence ID" value="NZ_RBXO01000001.1"/>
</dbReference>
<dbReference type="SUPFAM" id="SSF52540">
    <property type="entry name" value="P-loop containing nucleoside triphosphate hydrolases"/>
    <property type="match status" value="1"/>
</dbReference>
<dbReference type="EMBL" id="RBXO01000001">
    <property type="protein sequence ID" value="RKT53295.1"/>
    <property type="molecule type" value="Genomic_DNA"/>
</dbReference>
<keyword evidence="2" id="KW-0805">Transcription regulation</keyword>
<reference evidence="9 10" key="1">
    <citation type="submission" date="2018-10" db="EMBL/GenBank/DDBJ databases">
        <title>Sequencing the genomes of 1000 actinobacteria strains.</title>
        <authorList>
            <person name="Klenk H.-P."/>
        </authorList>
    </citation>
    <scope>NUCLEOTIDE SEQUENCE [LARGE SCALE GENOMIC DNA]</scope>
    <source>
        <strain evidence="9 10">DSM 43800</strain>
    </source>
</reference>
<dbReference type="PRINTS" id="PR00364">
    <property type="entry name" value="DISEASERSIST"/>
</dbReference>
<dbReference type="InterPro" id="IPR016032">
    <property type="entry name" value="Sig_transdc_resp-reg_C-effctor"/>
</dbReference>